<organism evidence="1 2">
    <name type="scientific">Cyclobacterium lianum</name>
    <dbReference type="NCBI Taxonomy" id="388280"/>
    <lineage>
        <taxon>Bacteria</taxon>
        <taxon>Pseudomonadati</taxon>
        <taxon>Bacteroidota</taxon>
        <taxon>Cytophagia</taxon>
        <taxon>Cytophagales</taxon>
        <taxon>Cyclobacteriaceae</taxon>
        <taxon>Cyclobacterium</taxon>
    </lineage>
</organism>
<evidence type="ECO:0000313" key="2">
    <source>
        <dbReference type="Proteomes" id="UP000184513"/>
    </source>
</evidence>
<dbReference type="Pfam" id="PF13692">
    <property type="entry name" value="Glyco_trans_1_4"/>
    <property type="match status" value="1"/>
</dbReference>
<dbReference type="SUPFAM" id="SSF53756">
    <property type="entry name" value="UDP-Glycosyltransferase/glycogen phosphorylase"/>
    <property type="match status" value="1"/>
</dbReference>
<dbReference type="Proteomes" id="UP000184513">
    <property type="component" value="Unassembled WGS sequence"/>
</dbReference>
<keyword evidence="1" id="KW-0808">Transferase</keyword>
<keyword evidence="2" id="KW-1185">Reference proteome</keyword>
<dbReference type="PANTHER" id="PTHR12526">
    <property type="entry name" value="GLYCOSYLTRANSFERASE"/>
    <property type="match status" value="1"/>
</dbReference>
<dbReference type="GO" id="GO:0016740">
    <property type="term" value="F:transferase activity"/>
    <property type="evidence" value="ECO:0007669"/>
    <property type="project" value="UniProtKB-KW"/>
</dbReference>
<dbReference type="AlphaFoldDB" id="A0A1M7PFC0"/>
<dbReference type="RefSeq" id="WP_073095273.1">
    <property type="nucleotide sequence ID" value="NZ_FRCY01000008.1"/>
</dbReference>
<evidence type="ECO:0000313" key="1">
    <source>
        <dbReference type="EMBL" id="SHN15673.1"/>
    </source>
</evidence>
<name>A0A1M7PFC0_9BACT</name>
<dbReference type="Gene3D" id="3.40.50.2000">
    <property type="entry name" value="Glycogen Phosphorylase B"/>
    <property type="match status" value="1"/>
</dbReference>
<dbReference type="PANTHER" id="PTHR12526:SF630">
    <property type="entry name" value="GLYCOSYLTRANSFERASE"/>
    <property type="match status" value="1"/>
</dbReference>
<gene>
    <name evidence="1" type="ORF">SAMN04488057_108154</name>
</gene>
<dbReference type="EMBL" id="FRCY01000008">
    <property type="protein sequence ID" value="SHN15673.1"/>
    <property type="molecule type" value="Genomic_DNA"/>
</dbReference>
<protein>
    <submittedName>
        <fullName evidence="1">Glycosyltransferase involved in cell wall bisynthesis</fullName>
    </submittedName>
</protein>
<reference evidence="1 2" key="1">
    <citation type="submission" date="2016-11" db="EMBL/GenBank/DDBJ databases">
        <authorList>
            <person name="Jaros S."/>
            <person name="Januszkiewicz K."/>
            <person name="Wedrychowicz H."/>
        </authorList>
    </citation>
    <scope>NUCLEOTIDE SEQUENCE [LARGE SCALE GENOMIC DNA]</scope>
    <source>
        <strain evidence="1 2">CGMCC 1.6102</strain>
    </source>
</reference>
<proteinExistence type="predicted"/>
<dbReference type="STRING" id="388280.SAMN04488057_108154"/>
<accession>A0A1M7PFC0</accession>
<dbReference type="Gene3D" id="3.40.50.11010">
    <property type="match status" value="1"/>
</dbReference>
<sequence>MNHFSISQLKQLPIVMTSMSRWDGDFSSASWSLAKTFSQKRPVLYVDYPFTLIDFFRERSTAAVRKRKAALLWGRSSLNPLPDFGRHLYALTPPLTLPVNWLPRGRVYRFLAKWNDRRLANSIIEGLKRINEKEFIFFNSFNPLYMNHVPPNFKPTVSVYQSRDNIRALEPYLRKHGAANEIQAIRNADLNLATSRQLQTDLQELSGKEVAYFPNAADFDLFKVAYKKELPLPEELKDIPRPMIGYTGNICHRLDYDLIAGICAANPDISLVLVGPRNHAGHTRIDLDKIPNLYFTGPRKIEQLPGFLSHFDLLILPFLCNDVTKSIYPLKINEYLASGKPVVATPFSADIRSFFPLIRLQKDASSFALAIRQELDNDTAEKSEKRYLEASTNTWEEREKHFWELLAQTFSL</sequence>